<dbReference type="InterPro" id="IPR013783">
    <property type="entry name" value="Ig-like_fold"/>
</dbReference>
<evidence type="ECO:0000259" key="1">
    <source>
        <dbReference type="Pfam" id="PF23237"/>
    </source>
</evidence>
<name>A0ABV5GH45_9FLAO</name>
<accession>A0ABV5GH45</accession>
<reference evidence="2 3" key="1">
    <citation type="submission" date="2024-09" db="EMBL/GenBank/DDBJ databases">
        <authorList>
            <person name="Sun Q."/>
            <person name="Mori K."/>
        </authorList>
    </citation>
    <scope>NUCLEOTIDE SEQUENCE [LARGE SCALE GENOMIC DNA]</scope>
    <source>
        <strain evidence="2 3">CECT 8460</strain>
    </source>
</reference>
<dbReference type="Gene3D" id="2.60.40.10">
    <property type="entry name" value="Immunoglobulins"/>
    <property type="match status" value="2"/>
</dbReference>
<keyword evidence="3" id="KW-1185">Reference proteome</keyword>
<evidence type="ECO:0000313" key="2">
    <source>
        <dbReference type="EMBL" id="MFB9090449.1"/>
    </source>
</evidence>
<dbReference type="EMBL" id="JBHMFB010000039">
    <property type="protein sequence ID" value="MFB9090449.1"/>
    <property type="molecule type" value="Genomic_DNA"/>
</dbReference>
<dbReference type="NCBIfam" id="TIGR04131">
    <property type="entry name" value="Bac_Flav_CTERM"/>
    <property type="match status" value="1"/>
</dbReference>
<organism evidence="2 3">
    <name type="scientific">Flavobacterium paronense</name>
    <dbReference type="NCBI Taxonomy" id="1392775"/>
    <lineage>
        <taxon>Bacteria</taxon>
        <taxon>Pseudomonadati</taxon>
        <taxon>Bacteroidota</taxon>
        <taxon>Flavobacteriia</taxon>
        <taxon>Flavobacteriales</taxon>
        <taxon>Flavobacteriaceae</taxon>
        <taxon>Flavobacterium</taxon>
    </lineage>
</organism>
<dbReference type="Pfam" id="PF13585">
    <property type="entry name" value="CHU_C"/>
    <property type="match status" value="1"/>
</dbReference>
<proteinExistence type="predicted"/>
<dbReference type="Proteomes" id="UP001589576">
    <property type="component" value="Unassembled WGS sequence"/>
</dbReference>
<feature type="domain" description="HYR-like" evidence="1">
    <location>
        <begin position="101"/>
        <end position="168"/>
    </location>
</feature>
<sequence length="443" mass="47320">SVFTQVITVQDTTAPIAPEAPASITASCTGEVPAMISLTAVDNCSGTITVQGVDATTPGNCPNSFTLVRTWTFVDACGNTSSTSQTITVNDTVAPTFNQVAPANISVSCDSVPNPAVLTASDNCGNATVAMTESVLQGNCPSNYQIVRTWTATDACGNTKSVTQTISVSDTSGPVLVTEIPLKMMVTCAEIPEVPTLVFTDNCSTVGTPIFTSTQTDPIGGSYIITRSWTVSDACGNTTSINQTINVTITTTTVKEISVKRCNLAEFDSVDLITLLPTGTPTNGTWTNVNNASGLTGTIFNPFGVVLGDYIFRYTLPNGSCIENYDILMNVNDDCRPLACEAIVIHNAFTPNGDGINEWFQIDHIGDFDCYPSNKVEIFNRWGVLVYETKNYDNLGKRFEGISEGRATVSKSAELPTGTYFYVIQWTDGGASFTKDGYLYLTR</sequence>
<dbReference type="InterPro" id="IPR026341">
    <property type="entry name" value="T9SS_type_B"/>
</dbReference>
<gene>
    <name evidence="2" type="ORF">ACFFUU_12600</name>
</gene>
<protein>
    <submittedName>
        <fullName evidence="2">Gliding motility-associated C-terminal domain-containing protein</fullName>
    </submittedName>
</protein>
<dbReference type="RefSeq" id="WP_379691965.1">
    <property type="nucleotide sequence ID" value="NZ_JBHMFB010000039.1"/>
</dbReference>
<dbReference type="InterPro" id="IPR057078">
    <property type="entry name" value="HYR-4C"/>
</dbReference>
<dbReference type="Pfam" id="PF23237">
    <property type="entry name" value="HYR_4C"/>
    <property type="match status" value="2"/>
</dbReference>
<feature type="domain" description="HYR-like" evidence="1">
    <location>
        <begin position="18"/>
        <end position="89"/>
    </location>
</feature>
<evidence type="ECO:0000313" key="3">
    <source>
        <dbReference type="Proteomes" id="UP001589576"/>
    </source>
</evidence>
<feature type="non-terminal residue" evidence="2">
    <location>
        <position position="1"/>
    </location>
</feature>
<comment type="caution">
    <text evidence="2">The sequence shown here is derived from an EMBL/GenBank/DDBJ whole genome shotgun (WGS) entry which is preliminary data.</text>
</comment>